<evidence type="ECO:0000313" key="16">
    <source>
        <dbReference type="Proteomes" id="UP001501821"/>
    </source>
</evidence>
<dbReference type="InterPro" id="IPR050371">
    <property type="entry name" value="Fungal_virulence_M36"/>
</dbReference>
<evidence type="ECO:0000256" key="10">
    <source>
        <dbReference type="ARBA" id="ARBA00023049"/>
    </source>
</evidence>
<dbReference type="RefSeq" id="WP_344774800.1">
    <property type="nucleotide sequence ID" value="NZ_BAABAH010000005.1"/>
</dbReference>
<name>A0ABP7IGB0_9ACTN</name>
<evidence type="ECO:0000259" key="14">
    <source>
        <dbReference type="Pfam" id="PF07504"/>
    </source>
</evidence>
<dbReference type="SUPFAM" id="SSF55486">
    <property type="entry name" value="Metalloproteases ('zincins'), catalytic domain"/>
    <property type="match status" value="1"/>
</dbReference>
<comment type="similarity">
    <text evidence="3">Belongs to the peptidase M36 family.</text>
</comment>
<keyword evidence="16" id="KW-1185">Reference proteome</keyword>
<keyword evidence="10" id="KW-0482">Metalloprotease</keyword>
<feature type="domain" description="FTP" evidence="14">
    <location>
        <begin position="147"/>
        <end position="195"/>
    </location>
</feature>
<evidence type="ECO:0000256" key="13">
    <source>
        <dbReference type="SAM" id="SignalP"/>
    </source>
</evidence>
<evidence type="ECO:0000256" key="12">
    <source>
        <dbReference type="SAM" id="MobiDB-lite"/>
    </source>
</evidence>
<dbReference type="SUPFAM" id="SSF49452">
    <property type="entry name" value="Starch-binding domain-like"/>
    <property type="match status" value="1"/>
</dbReference>
<evidence type="ECO:0000313" key="15">
    <source>
        <dbReference type="EMBL" id="GAA3817731.1"/>
    </source>
</evidence>
<evidence type="ECO:0000256" key="3">
    <source>
        <dbReference type="ARBA" id="ARBA00006006"/>
    </source>
</evidence>
<evidence type="ECO:0000256" key="8">
    <source>
        <dbReference type="ARBA" id="ARBA00022801"/>
    </source>
</evidence>
<feature type="compositionally biased region" description="Polar residues" evidence="12">
    <location>
        <begin position="705"/>
        <end position="721"/>
    </location>
</feature>
<evidence type="ECO:0000256" key="4">
    <source>
        <dbReference type="ARBA" id="ARBA00022525"/>
    </source>
</evidence>
<dbReference type="Proteomes" id="UP001501821">
    <property type="component" value="Unassembled WGS sequence"/>
</dbReference>
<dbReference type="EMBL" id="BAABAH010000005">
    <property type="protein sequence ID" value="GAA3817731.1"/>
    <property type="molecule type" value="Genomic_DNA"/>
</dbReference>
<feature type="chain" id="PRO_5046139206" description="FTP domain-containing protein" evidence="13">
    <location>
        <begin position="19"/>
        <end position="962"/>
    </location>
</feature>
<protein>
    <recommendedName>
        <fullName evidence="14">FTP domain-containing protein</fullName>
    </recommendedName>
</protein>
<evidence type="ECO:0000256" key="11">
    <source>
        <dbReference type="ARBA" id="ARBA00023145"/>
    </source>
</evidence>
<keyword evidence="5" id="KW-0645">Protease</keyword>
<keyword evidence="11" id="KW-0865">Zymogen</keyword>
<accession>A0ABP7IGB0</accession>
<dbReference type="PANTHER" id="PTHR33478:SF1">
    <property type="entry name" value="EXTRACELLULAR METALLOPROTEINASE MEP"/>
    <property type="match status" value="1"/>
</dbReference>
<evidence type="ECO:0000256" key="2">
    <source>
        <dbReference type="ARBA" id="ARBA00004613"/>
    </source>
</evidence>
<dbReference type="Gene3D" id="2.60.120.260">
    <property type="entry name" value="Galactose-binding domain-like"/>
    <property type="match status" value="1"/>
</dbReference>
<dbReference type="InterPro" id="IPR027268">
    <property type="entry name" value="Peptidase_M4/M1_CTD_sf"/>
</dbReference>
<keyword evidence="6" id="KW-0479">Metal-binding</keyword>
<dbReference type="InterPro" id="IPR008979">
    <property type="entry name" value="Galactose-bd-like_sf"/>
</dbReference>
<comment type="caution">
    <text evidence="15">The sequence shown here is derived from an EMBL/GenBank/DDBJ whole genome shotgun (WGS) entry which is preliminary data.</text>
</comment>
<keyword evidence="9" id="KW-0862">Zinc</keyword>
<keyword evidence="7 13" id="KW-0732">Signal</keyword>
<feature type="region of interest" description="Disordered" evidence="12">
    <location>
        <begin position="824"/>
        <end position="843"/>
    </location>
</feature>
<feature type="region of interest" description="Disordered" evidence="12">
    <location>
        <begin position="693"/>
        <end position="721"/>
    </location>
</feature>
<dbReference type="Pfam" id="PF07504">
    <property type="entry name" value="FTP"/>
    <property type="match status" value="1"/>
</dbReference>
<evidence type="ECO:0000256" key="9">
    <source>
        <dbReference type="ARBA" id="ARBA00022833"/>
    </source>
</evidence>
<feature type="region of interest" description="Disordered" evidence="12">
    <location>
        <begin position="32"/>
        <end position="53"/>
    </location>
</feature>
<keyword evidence="4" id="KW-0964">Secreted</keyword>
<dbReference type="SUPFAM" id="SSF49785">
    <property type="entry name" value="Galactose-binding domain-like"/>
    <property type="match status" value="1"/>
</dbReference>
<dbReference type="InterPro" id="IPR011096">
    <property type="entry name" value="FTP_domain"/>
</dbReference>
<comment type="cofactor">
    <cofactor evidence="1">
        <name>Zn(2+)</name>
        <dbReference type="ChEBI" id="CHEBI:29105"/>
    </cofactor>
</comment>
<dbReference type="InterPro" id="IPR013784">
    <property type="entry name" value="Carb-bd-like_fold"/>
</dbReference>
<feature type="compositionally biased region" description="Polar residues" evidence="12">
    <location>
        <begin position="828"/>
        <end position="837"/>
    </location>
</feature>
<organism evidence="15 16">
    <name type="scientific">Nocardioides panacisoli</name>
    <dbReference type="NCBI Taxonomy" id="627624"/>
    <lineage>
        <taxon>Bacteria</taxon>
        <taxon>Bacillati</taxon>
        <taxon>Actinomycetota</taxon>
        <taxon>Actinomycetes</taxon>
        <taxon>Propionibacteriales</taxon>
        <taxon>Nocardioidaceae</taxon>
        <taxon>Nocardioides</taxon>
    </lineage>
</organism>
<dbReference type="Gene3D" id="3.10.170.10">
    <property type="match status" value="1"/>
</dbReference>
<dbReference type="InterPro" id="IPR001842">
    <property type="entry name" value="Peptidase_M36"/>
</dbReference>
<evidence type="ECO:0000256" key="7">
    <source>
        <dbReference type="ARBA" id="ARBA00022729"/>
    </source>
</evidence>
<proteinExistence type="inferred from homology"/>
<evidence type="ECO:0000256" key="1">
    <source>
        <dbReference type="ARBA" id="ARBA00001947"/>
    </source>
</evidence>
<reference evidence="16" key="1">
    <citation type="journal article" date="2019" name="Int. J. Syst. Evol. Microbiol.">
        <title>The Global Catalogue of Microorganisms (GCM) 10K type strain sequencing project: providing services to taxonomists for standard genome sequencing and annotation.</title>
        <authorList>
            <consortium name="The Broad Institute Genomics Platform"/>
            <consortium name="The Broad Institute Genome Sequencing Center for Infectious Disease"/>
            <person name="Wu L."/>
            <person name="Ma J."/>
        </authorList>
    </citation>
    <scope>NUCLEOTIDE SEQUENCE [LARGE SCALE GENOMIC DNA]</scope>
    <source>
        <strain evidence="16">JCM 16953</strain>
    </source>
</reference>
<evidence type="ECO:0000256" key="6">
    <source>
        <dbReference type="ARBA" id="ARBA00022723"/>
    </source>
</evidence>
<dbReference type="Gene3D" id="3.10.450.490">
    <property type="match status" value="1"/>
</dbReference>
<feature type="signal peptide" evidence="13">
    <location>
        <begin position="1"/>
        <end position="18"/>
    </location>
</feature>
<dbReference type="Pfam" id="PF02128">
    <property type="entry name" value="Peptidase_M36"/>
    <property type="match status" value="1"/>
</dbReference>
<gene>
    <name evidence="15" type="ORF">GCM10022242_19570</name>
</gene>
<dbReference type="Gene3D" id="1.10.390.10">
    <property type="entry name" value="Neutral Protease Domain 2"/>
    <property type="match status" value="1"/>
</dbReference>
<sequence length="962" mass="101489">MSRAAVGRRITHFAPALAATALALGFLTAAGPSDGSPPTAQAAGRAADDRGAEHHGNYDARILHGDALAHAQVRQVRANGKAVHRLAVGLGGGARIEVDPLTGTPDSVSATGRTLTGPSKAAPTKIALGYVRDHAAAFGLTSADLSTLVLARRYTDVNKITHLYWQQRVQGIPVFGNGLRAHVTADGRLLSVQGAPVSGLSRLASNAPDARISSSTAIGRAVSDAHSARPAVQPGSTAQRVWFLTAEGLRPAWTTYTEPDTVGAYAHVIDARTGAVLYRQSLTDYEGKNDPSGDAYVHDNYPGASGDDSGGKIHHVNLIKLGFLDPHATYPWGPFATVWPDVNDNNKRDVPAEVTHVPTSLKQAKAWKLKPFKTAKGQIPCSKHYMCTWNPKKAKSWKVNMNQDALEGLYLSGRYATWLEKAPFGFTKASGNFTRGDGDAIKLNVLDGANTAGGFPDGDHVNNANFSTPQDGKAPKMQMYLNDDFYLAASSTDDFLTLGHEFTHGLSNRLVVNSDNKSTLHSYQAGGMGEGWSDFYAFDYVLTHHYAKNDPAVPGELSLDLYLAKNEVVTRTEAIDCGVGDDVPRCDFGDQVGGYTYDAVGDGALGTEVHDVGEAWAQTLFDIWQDLGHEKTMGLVTEGMRLTADDPSLVDARDGILAADEAMYGGADTDALWSHFAARGLGYYAGSDGGSDPAPTADFHVPPADTSQKGSISGTATDTEGNPLSGVSVHISGHPEWSAVTDDNGHYTINDVVVGTWPKVTASRAGYESDVDAVTVVANTTATYNPELRRDWASASGGASIADFNGPDYSPQCGPEGAIDLSAGTGWGSATQNSQQPLGPDGESKVKPRFIVIDLPSTIDVTGFGVNPTATCGDPGSASTGEYKIYVAATPDGPWGSPVASGTFDENDRNKLVDIPLGSPATGVGAIKYVMVKPQVPDWSGCPTAYAGCQFIDTTEVAAYND</sequence>
<evidence type="ECO:0000256" key="5">
    <source>
        <dbReference type="ARBA" id="ARBA00022670"/>
    </source>
</evidence>
<dbReference type="Gene3D" id="2.60.40.1120">
    <property type="entry name" value="Carboxypeptidase-like, regulatory domain"/>
    <property type="match status" value="1"/>
</dbReference>
<dbReference type="PANTHER" id="PTHR33478">
    <property type="entry name" value="EXTRACELLULAR METALLOPROTEINASE MEP"/>
    <property type="match status" value="1"/>
</dbReference>
<keyword evidence="8" id="KW-0378">Hydrolase</keyword>
<comment type="subcellular location">
    <subcellularLocation>
        <location evidence="2">Secreted</location>
    </subcellularLocation>
</comment>
<dbReference type="Pfam" id="PF13620">
    <property type="entry name" value="CarboxypepD_reg"/>
    <property type="match status" value="1"/>
</dbReference>